<gene>
    <name evidence="7" type="ORF">PAN31108_05089</name>
</gene>
<feature type="domain" description="TMEM205-like" evidence="6">
    <location>
        <begin position="22"/>
        <end position="127"/>
    </location>
</feature>
<dbReference type="RefSeq" id="WP_150671526.1">
    <property type="nucleotide sequence ID" value="NZ_CABPSB010000033.1"/>
</dbReference>
<evidence type="ECO:0000256" key="2">
    <source>
        <dbReference type="ARBA" id="ARBA00022692"/>
    </source>
</evidence>
<reference evidence="7 8" key="1">
    <citation type="submission" date="2019-08" db="EMBL/GenBank/DDBJ databases">
        <authorList>
            <person name="Peeters C."/>
        </authorList>
    </citation>
    <scope>NUCLEOTIDE SEQUENCE [LARGE SCALE GENOMIC DNA]</scope>
    <source>
        <strain evidence="7 8">LMG 31108</strain>
    </source>
</reference>
<feature type="transmembrane region" description="Helical" evidence="5">
    <location>
        <begin position="96"/>
        <end position="115"/>
    </location>
</feature>
<evidence type="ECO:0000256" key="5">
    <source>
        <dbReference type="SAM" id="Phobius"/>
    </source>
</evidence>
<dbReference type="GO" id="GO:0016020">
    <property type="term" value="C:membrane"/>
    <property type="evidence" value="ECO:0007669"/>
    <property type="project" value="UniProtKB-SubCell"/>
</dbReference>
<feature type="transmembrane region" description="Helical" evidence="5">
    <location>
        <begin position="144"/>
        <end position="165"/>
    </location>
</feature>
<dbReference type="InterPro" id="IPR025423">
    <property type="entry name" value="TMEM205-like"/>
</dbReference>
<keyword evidence="8" id="KW-1185">Reference proteome</keyword>
<comment type="subcellular location">
    <subcellularLocation>
        <location evidence="1">Membrane</location>
    </subcellularLocation>
</comment>
<accession>A0A5E4Z828</accession>
<dbReference type="Proteomes" id="UP000406256">
    <property type="component" value="Unassembled WGS sequence"/>
</dbReference>
<evidence type="ECO:0000313" key="8">
    <source>
        <dbReference type="Proteomes" id="UP000406256"/>
    </source>
</evidence>
<organism evidence="7 8">
    <name type="scientific">Pandoraea anhela</name>
    <dbReference type="NCBI Taxonomy" id="2508295"/>
    <lineage>
        <taxon>Bacteria</taxon>
        <taxon>Pseudomonadati</taxon>
        <taxon>Pseudomonadota</taxon>
        <taxon>Betaproteobacteria</taxon>
        <taxon>Burkholderiales</taxon>
        <taxon>Burkholderiaceae</taxon>
        <taxon>Pandoraea</taxon>
    </lineage>
</organism>
<name>A0A5E4Z828_9BURK</name>
<evidence type="ECO:0000256" key="3">
    <source>
        <dbReference type="ARBA" id="ARBA00022989"/>
    </source>
</evidence>
<dbReference type="OrthoDB" id="5797290at2"/>
<sequence>MSATSDTASVGGGPRLERLFRLIATVWCGSQWAIGYIVAPTLFAVLESRMVAGTVAGRLFHTQAWLSLVCGVLLVWLATALISRTAEASVARSYRVLRWLAVAMMVCVLISSFGLQPFMASLRAQAEAAGVDIGQSAYAARFGMLHGISSGIYLLQSLLGIALIWRQPVRGEMPQSVANVASAANTTGGATAAGNRPTP</sequence>
<dbReference type="Pfam" id="PF13664">
    <property type="entry name" value="DUF4149"/>
    <property type="match status" value="1"/>
</dbReference>
<dbReference type="EMBL" id="CABPSB010000033">
    <property type="protein sequence ID" value="VVE56353.1"/>
    <property type="molecule type" value="Genomic_DNA"/>
</dbReference>
<feature type="transmembrane region" description="Helical" evidence="5">
    <location>
        <begin position="64"/>
        <end position="84"/>
    </location>
</feature>
<protein>
    <submittedName>
        <fullName evidence="7">Membrane protein</fullName>
    </submittedName>
</protein>
<evidence type="ECO:0000256" key="4">
    <source>
        <dbReference type="ARBA" id="ARBA00023136"/>
    </source>
</evidence>
<keyword evidence="2 5" id="KW-0812">Transmembrane</keyword>
<feature type="transmembrane region" description="Helical" evidence="5">
    <location>
        <begin position="22"/>
        <end position="44"/>
    </location>
</feature>
<proteinExistence type="predicted"/>
<evidence type="ECO:0000259" key="6">
    <source>
        <dbReference type="Pfam" id="PF13664"/>
    </source>
</evidence>
<evidence type="ECO:0000256" key="1">
    <source>
        <dbReference type="ARBA" id="ARBA00004370"/>
    </source>
</evidence>
<keyword evidence="3 5" id="KW-1133">Transmembrane helix</keyword>
<keyword evidence="4 5" id="KW-0472">Membrane</keyword>
<evidence type="ECO:0000313" key="7">
    <source>
        <dbReference type="EMBL" id="VVE56353.1"/>
    </source>
</evidence>
<dbReference type="AlphaFoldDB" id="A0A5E4Z828"/>